<feature type="region of interest" description="Disordered" evidence="1">
    <location>
        <begin position="1"/>
        <end position="25"/>
    </location>
</feature>
<dbReference type="EMBL" id="CACRZD030000009">
    <property type="protein sequence ID" value="CAA6666354.1"/>
    <property type="molecule type" value="Genomic_DNA"/>
</dbReference>
<dbReference type="PANTHER" id="PTHR34198:SF1">
    <property type="entry name" value="OS01G0104300 PROTEIN"/>
    <property type="match status" value="1"/>
</dbReference>
<dbReference type="Proteomes" id="UP001189122">
    <property type="component" value="Unassembled WGS sequence"/>
</dbReference>
<feature type="compositionally biased region" description="Polar residues" evidence="1">
    <location>
        <begin position="161"/>
        <end position="179"/>
    </location>
</feature>
<sequence length="282" mass="30378">MSAPRQSLIIHPTAEKQTRTPSGKSTVKKEISVVWPRMASAPLLSFRPAGVRTFAATSGDSRSGRKVGGAGGGSWWTPLFGWPAEPDYIEESGSAAAGAAEKKTTGARKEALEMRGGTTKSVAFTEDKARRLRMMTAETSAFHDIMYHSAIASGLRPTSPADPTTRGTGSPTCMGGSSSSTLATRRGQCDSGFHCSIFYSLFTSFQVPKDRRAMSSRNYILSCYSRSSVTDLWMTELIRPLSSKSATFSASLEAFFHFPFSSAEIPPPPLPLFPPLVPLYTV</sequence>
<dbReference type="PANTHER" id="PTHR34198">
    <property type="entry name" value="OS01G0175100 PROTEIN"/>
    <property type="match status" value="1"/>
</dbReference>
<keyword evidence="3" id="KW-1185">Reference proteome</keyword>
<dbReference type="EMBL" id="LR743596">
    <property type="protein sequence ID" value="CAA2627064.1"/>
    <property type="molecule type" value="Genomic_DNA"/>
</dbReference>
<protein>
    <submittedName>
        <fullName evidence="2">Uncharacterized protein</fullName>
    </submittedName>
</protein>
<proteinExistence type="predicted"/>
<evidence type="ECO:0000256" key="1">
    <source>
        <dbReference type="SAM" id="MobiDB-lite"/>
    </source>
</evidence>
<evidence type="ECO:0000313" key="3">
    <source>
        <dbReference type="Proteomes" id="UP001189122"/>
    </source>
</evidence>
<organism evidence="2">
    <name type="scientific">Spirodela intermedia</name>
    <name type="common">Intermediate duckweed</name>
    <dbReference type="NCBI Taxonomy" id="51605"/>
    <lineage>
        <taxon>Eukaryota</taxon>
        <taxon>Viridiplantae</taxon>
        <taxon>Streptophyta</taxon>
        <taxon>Embryophyta</taxon>
        <taxon>Tracheophyta</taxon>
        <taxon>Spermatophyta</taxon>
        <taxon>Magnoliopsida</taxon>
        <taxon>Liliopsida</taxon>
        <taxon>Araceae</taxon>
        <taxon>Lemnoideae</taxon>
        <taxon>Spirodela</taxon>
    </lineage>
</organism>
<dbReference type="AlphaFoldDB" id="A0A7I8J8F2"/>
<name>A0A7I8J8F2_SPIIN</name>
<feature type="region of interest" description="Disordered" evidence="1">
    <location>
        <begin position="156"/>
        <end position="179"/>
    </location>
</feature>
<accession>A0A7I8J8F2</accession>
<reference evidence="2 3" key="1">
    <citation type="submission" date="2019-12" db="EMBL/GenBank/DDBJ databases">
        <authorList>
            <person name="Scholz U."/>
            <person name="Mascher M."/>
            <person name="Fiebig A."/>
        </authorList>
    </citation>
    <scope>NUCLEOTIDE SEQUENCE</scope>
</reference>
<gene>
    <name evidence="2" type="ORF">SI7747_09012743</name>
</gene>
<evidence type="ECO:0000313" key="2">
    <source>
        <dbReference type="EMBL" id="CAA2627064.1"/>
    </source>
</evidence>